<feature type="compositionally biased region" description="Pro residues" evidence="2">
    <location>
        <begin position="311"/>
        <end position="321"/>
    </location>
</feature>
<feature type="compositionally biased region" description="Basic and acidic residues" evidence="2">
    <location>
        <begin position="170"/>
        <end position="186"/>
    </location>
</feature>
<gene>
    <name evidence="4" type="ORF">MERR_LOCUS24710</name>
</gene>
<dbReference type="EMBL" id="CACVBM020001175">
    <property type="protein sequence ID" value="CAA7037475.1"/>
    <property type="molecule type" value="Genomic_DNA"/>
</dbReference>
<evidence type="ECO:0000256" key="1">
    <source>
        <dbReference type="SAM" id="Coils"/>
    </source>
</evidence>
<keyword evidence="5" id="KW-1185">Reference proteome</keyword>
<feature type="compositionally biased region" description="Basic and acidic residues" evidence="2">
    <location>
        <begin position="758"/>
        <end position="767"/>
    </location>
</feature>
<evidence type="ECO:0000313" key="4">
    <source>
        <dbReference type="EMBL" id="CAA7037475.1"/>
    </source>
</evidence>
<dbReference type="InterPro" id="IPR001969">
    <property type="entry name" value="Aspartic_peptidase_AS"/>
</dbReference>
<protein>
    <recommendedName>
        <fullName evidence="3">Retrotransposon gag domain-containing protein</fullName>
    </recommendedName>
</protein>
<feature type="region of interest" description="Disordered" evidence="2">
    <location>
        <begin position="165"/>
        <end position="186"/>
    </location>
</feature>
<dbReference type="PANTHER" id="PTHR33223:SF11">
    <property type="entry name" value="ELEMENT PROTEIN, PUTATIVE-RELATED"/>
    <property type="match status" value="1"/>
</dbReference>
<dbReference type="Pfam" id="PF13650">
    <property type="entry name" value="Asp_protease_2"/>
    <property type="match status" value="1"/>
</dbReference>
<keyword evidence="1" id="KW-0175">Coiled coil</keyword>
<feature type="coiled-coil region" evidence="1">
    <location>
        <begin position="343"/>
        <end position="370"/>
    </location>
</feature>
<dbReference type="Gene3D" id="2.40.70.10">
    <property type="entry name" value="Acid Proteases"/>
    <property type="match status" value="1"/>
</dbReference>
<dbReference type="GO" id="GO:0006508">
    <property type="term" value="P:proteolysis"/>
    <property type="evidence" value="ECO:0007669"/>
    <property type="project" value="InterPro"/>
</dbReference>
<reference evidence="4" key="1">
    <citation type="submission" date="2020-01" db="EMBL/GenBank/DDBJ databases">
        <authorList>
            <person name="Mishra B."/>
        </authorList>
    </citation>
    <scope>NUCLEOTIDE SEQUENCE [LARGE SCALE GENOMIC DNA]</scope>
</reference>
<dbReference type="PANTHER" id="PTHR33223">
    <property type="entry name" value="CCHC-TYPE DOMAIN-CONTAINING PROTEIN"/>
    <property type="match status" value="1"/>
</dbReference>
<feature type="compositionally biased region" description="Polar residues" evidence="2">
    <location>
        <begin position="771"/>
        <end position="780"/>
    </location>
</feature>
<name>A0A6D2J965_9BRAS</name>
<accession>A0A6D2J965</accession>
<dbReference type="InterPro" id="IPR005162">
    <property type="entry name" value="Retrotrans_gag_dom"/>
</dbReference>
<dbReference type="PROSITE" id="PS00141">
    <property type="entry name" value="ASP_PROTEASE"/>
    <property type="match status" value="1"/>
</dbReference>
<proteinExistence type="predicted"/>
<dbReference type="Pfam" id="PF03732">
    <property type="entry name" value="Retrotrans_gag"/>
    <property type="match status" value="1"/>
</dbReference>
<dbReference type="CDD" id="cd00303">
    <property type="entry name" value="retropepsin_like"/>
    <property type="match status" value="1"/>
</dbReference>
<feature type="region of interest" description="Disordered" evidence="2">
    <location>
        <begin position="272"/>
        <end position="325"/>
    </location>
</feature>
<dbReference type="SUPFAM" id="SSF50630">
    <property type="entry name" value="Acid proteases"/>
    <property type="match status" value="1"/>
</dbReference>
<dbReference type="OrthoDB" id="1110491at2759"/>
<feature type="region of interest" description="Disordered" evidence="2">
    <location>
        <begin position="750"/>
        <end position="780"/>
    </location>
</feature>
<dbReference type="AlphaFoldDB" id="A0A6D2J965"/>
<dbReference type="InterPro" id="IPR021109">
    <property type="entry name" value="Peptidase_aspartic_dom_sf"/>
</dbReference>
<evidence type="ECO:0000313" key="5">
    <source>
        <dbReference type="Proteomes" id="UP000467841"/>
    </source>
</evidence>
<organism evidence="4 5">
    <name type="scientific">Microthlaspi erraticum</name>
    <dbReference type="NCBI Taxonomy" id="1685480"/>
    <lineage>
        <taxon>Eukaryota</taxon>
        <taxon>Viridiplantae</taxon>
        <taxon>Streptophyta</taxon>
        <taxon>Embryophyta</taxon>
        <taxon>Tracheophyta</taxon>
        <taxon>Spermatophyta</taxon>
        <taxon>Magnoliopsida</taxon>
        <taxon>eudicotyledons</taxon>
        <taxon>Gunneridae</taxon>
        <taxon>Pentapetalae</taxon>
        <taxon>rosids</taxon>
        <taxon>malvids</taxon>
        <taxon>Brassicales</taxon>
        <taxon>Brassicaceae</taxon>
        <taxon>Coluteocarpeae</taxon>
        <taxon>Microthlaspi</taxon>
    </lineage>
</organism>
<dbReference type="GO" id="GO:0004190">
    <property type="term" value="F:aspartic-type endopeptidase activity"/>
    <property type="evidence" value="ECO:0007669"/>
    <property type="project" value="InterPro"/>
</dbReference>
<dbReference type="Proteomes" id="UP000467841">
    <property type="component" value="Unassembled WGS sequence"/>
</dbReference>
<feature type="domain" description="Retrotransposon gag" evidence="3">
    <location>
        <begin position="37"/>
        <end position="128"/>
    </location>
</feature>
<feature type="compositionally biased region" description="Polar residues" evidence="2">
    <location>
        <begin position="272"/>
        <end position="308"/>
    </location>
</feature>
<sequence>MFHGLPSEDPIDHLDEFDRLCDLTKINGVSEDAIKLRLFPMSLADKAHQWEKSLPHGTITTWDECKKAFLAKFFSTGRTAKLRGEISSFIQRNNETFAEAWERFKGYTSQCPHHGFNNESLLSTLYRGCLPRYREMLDTASNGNFLNQDVDDGWQLVENIANSNGSYGEEYDRTNRSSTHHSIESDEKLRKDVKALNEKLDKLILAQSTMKKVNFVSAEEMEPVQEGEDTQFAEVCYMSNGQGGYNKGYYNYKSNPAMSYRNTDVANPQDQVYPQQQAARSSQGPQHGYGQKNNYQGPQGTFPGQQMNIPPGFPHQPPQPAPSQENELKAMLKQLLQGQADGVVDTSKKLAEINSKIENLNTRVYSLENHASSVAAATKQGQLPGKAIQNPKEQCKVIFTQEGLVEEEDQERVIEDFCLLLNDEEIVAAEAPGVQIDQPEVHAPTVAIHTSPVELARQARSAARSSPTLARSSPTSSVRSLFCLILSTGCRFLVSPTYDKVSEVLQESTHQFNLLTSPTFLPKVKDQGKFTLPCTLGHLEIDNALVDSGASINLISLSMAEKLGIAGALQRPTTSIIFGDATSKSPLGVFKNYHLKIGECIIQTDLTVMEMEEEKDLPLLLGTPFLSTVGASIDFHKQEVILHKVNSLVSYRLQPRGSDFCATIDSTNLSSKSHGATKVVKERVDKEPRVGKDKDERGPRIEKPRLERARVEKPRSDRPRAERLVQAPCVLDEESLQALFDEPLGRALKKGRMQPLRQDQEIKERIHQLRPLQSSHLSSQ</sequence>
<comment type="caution">
    <text evidence="4">The sequence shown here is derived from an EMBL/GenBank/DDBJ whole genome shotgun (WGS) entry which is preliminary data.</text>
</comment>
<evidence type="ECO:0000256" key="2">
    <source>
        <dbReference type="SAM" id="MobiDB-lite"/>
    </source>
</evidence>
<evidence type="ECO:0000259" key="3">
    <source>
        <dbReference type="Pfam" id="PF03732"/>
    </source>
</evidence>
<feature type="region of interest" description="Disordered" evidence="2">
    <location>
        <begin position="684"/>
        <end position="722"/>
    </location>
</feature>